<name>A0A9D1R5X5_9FIRM</name>
<comment type="caution">
    <text evidence="2">The sequence shown here is derived from an EMBL/GenBank/DDBJ whole genome shotgun (WGS) entry which is preliminary data.</text>
</comment>
<reference evidence="2" key="2">
    <citation type="submission" date="2021-04" db="EMBL/GenBank/DDBJ databases">
        <authorList>
            <person name="Gilroy R."/>
        </authorList>
    </citation>
    <scope>NUCLEOTIDE SEQUENCE</scope>
    <source>
        <strain evidence="2">CHK195-6426</strain>
    </source>
</reference>
<organism evidence="2 3">
    <name type="scientific">Candidatus Acetatifactor stercoripullorum</name>
    <dbReference type="NCBI Taxonomy" id="2838414"/>
    <lineage>
        <taxon>Bacteria</taxon>
        <taxon>Bacillati</taxon>
        <taxon>Bacillota</taxon>
        <taxon>Clostridia</taxon>
        <taxon>Lachnospirales</taxon>
        <taxon>Lachnospiraceae</taxon>
        <taxon>Acetatifactor</taxon>
    </lineage>
</organism>
<sequence length="263" mass="29855">MAYLSLKVLDRDGNTICVRNGEDFVDLVCTRTYEEGDRIVLETSEKNIHVNLQVDDALGSAFVYITDNVSYEIPFGEKRISYSPKVFAGARHYLYAETASKEEVSRYRNLALNPADQHREVPCYPHATANVETRGESVFAAKNAIDGVRANLSHGEWPYQSWGINRQADAAMKVDFGRKIRTGRVVLYTRADFPHDSWWTQVTLRFSDGSSQDFTLEKTNRAQTLTFPEREITWLELGNLIKADDPSPFPALSQIEVYGYVVL</sequence>
<dbReference type="Gene3D" id="2.60.120.260">
    <property type="entry name" value="Galactose-binding domain-like"/>
    <property type="match status" value="1"/>
</dbReference>
<feature type="domain" description="DUF7402" evidence="1">
    <location>
        <begin position="127"/>
        <end position="237"/>
    </location>
</feature>
<proteinExistence type="predicted"/>
<dbReference type="Pfam" id="PF24135">
    <property type="entry name" value="DUF7402"/>
    <property type="match status" value="1"/>
</dbReference>
<evidence type="ECO:0000313" key="3">
    <source>
        <dbReference type="Proteomes" id="UP000824265"/>
    </source>
</evidence>
<gene>
    <name evidence="2" type="ORF">H9742_06130</name>
</gene>
<dbReference type="SUPFAM" id="SSF49785">
    <property type="entry name" value="Galactose-binding domain-like"/>
    <property type="match status" value="1"/>
</dbReference>
<dbReference type="RefSeq" id="WP_318704370.1">
    <property type="nucleotide sequence ID" value="NZ_CALWMU010000039.1"/>
</dbReference>
<dbReference type="Proteomes" id="UP000824265">
    <property type="component" value="Unassembled WGS sequence"/>
</dbReference>
<evidence type="ECO:0000313" key="2">
    <source>
        <dbReference type="EMBL" id="HIW81098.1"/>
    </source>
</evidence>
<accession>A0A9D1R5X5</accession>
<dbReference type="InterPro" id="IPR008979">
    <property type="entry name" value="Galactose-bd-like_sf"/>
</dbReference>
<reference evidence="2" key="1">
    <citation type="journal article" date="2021" name="PeerJ">
        <title>Extensive microbial diversity within the chicken gut microbiome revealed by metagenomics and culture.</title>
        <authorList>
            <person name="Gilroy R."/>
            <person name="Ravi A."/>
            <person name="Getino M."/>
            <person name="Pursley I."/>
            <person name="Horton D.L."/>
            <person name="Alikhan N.F."/>
            <person name="Baker D."/>
            <person name="Gharbi K."/>
            <person name="Hall N."/>
            <person name="Watson M."/>
            <person name="Adriaenssens E.M."/>
            <person name="Foster-Nyarko E."/>
            <person name="Jarju S."/>
            <person name="Secka A."/>
            <person name="Antonio M."/>
            <person name="Oren A."/>
            <person name="Chaudhuri R.R."/>
            <person name="La Ragione R."/>
            <person name="Hildebrand F."/>
            <person name="Pallen M.J."/>
        </authorList>
    </citation>
    <scope>NUCLEOTIDE SEQUENCE</scope>
    <source>
        <strain evidence="2">CHK195-6426</strain>
    </source>
</reference>
<dbReference type="InterPro" id="IPR055826">
    <property type="entry name" value="DUF7402"/>
</dbReference>
<dbReference type="AlphaFoldDB" id="A0A9D1R5X5"/>
<protein>
    <submittedName>
        <fullName evidence="2">Carbohydrate-binding protein</fullName>
    </submittedName>
</protein>
<dbReference type="EMBL" id="DXGH01000034">
    <property type="protein sequence ID" value="HIW81098.1"/>
    <property type="molecule type" value="Genomic_DNA"/>
</dbReference>
<evidence type="ECO:0000259" key="1">
    <source>
        <dbReference type="Pfam" id="PF24135"/>
    </source>
</evidence>